<protein>
    <submittedName>
        <fullName evidence="1">17144_t:CDS:1</fullName>
    </submittedName>
</protein>
<sequence>GILQQYNGKLLFGLEEPQTRHLINSLRDINWQEFFNQWLTEQSTIIELKFQLKKLYPSEHEINEREFRAWKTMLRNVGCVEITLFEKDQSK</sequence>
<evidence type="ECO:0000313" key="2">
    <source>
        <dbReference type="Proteomes" id="UP000789405"/>
    </source>
</evidence>
<dbReference type="OrthoDB" id="2439475at2759"/>
<accession>A0A9N9PA57</accession>
<reference evidence="1" key="1">
    <citation type="submission" date="2021-06" db="EMBL/GenBank/DDBJ databases">
        <authorList>
            <person name="Kallberg Y."/>
            <person name="Tangrot J."/>
            <person name="Rosling A."/>
        </authorList>
    </citation>
    <scope>NUCLEOTIDE SEQUENCE</scope>
    <source>
        <strain evidence="1">MA453B</strain>
    </source>
</reference>
<proteinExistence type="predicted"/>
<keyword evidence="2" id="KW-1185">Reference proteome</keyword>
<dbReference type="EMBL" id="CAJVPY010039714">
    <property type="protein sequence ID" value="CAG8805078.1"/>
    <property type="molecule type" value="Genomic_DNA"/>
</dbReference>
<organism evidence="1 2">
    <name type="scientific">Dentiscutata erythropus</name>
    <dbReference type="NCBI Taxonomy" id="1348616"/>
    <lineage>
        <taxon>Eukaryota</taxon>
        <taxon>Fungi</taxon>
        <taxon>Fungi incertae sedis</taxon>
        <taxon>Mucoromycota</taxon>
        <taxon>Glomeromycotina</taxon>
        <taxon>Glomeromycetes</taxon>
        <taxon>Diversisporales</taxon>
        <taxon>Gigasporaceae</taxon>
        <taxon>Dentiscutata</taxon>
    </lineage>
</organism>
<dbReference type="AlphaFoldDB" id="A0A9N9PA57"/>
<comment type="caution">
    <text evidence="1">The sequence shown here is derived from an EMBL/GenBank/DDBJ whole genome shotgun (WGS) entry which is preliminary data.</text>
</comment>
<feature type="non-terminal residue" evidence="1">
    <location>
        <position position="91"/>
    </location>
</feature>
<name>A0A9N9PA57_9GLOM</name>
<feature type="non-terminal residue" evidence="1">
    <location>
        <position position="1"/>
    </location>
</feature>
<dbReference type="Proteomes" id="UP000789405">
    <property type="component" value="Unassembled WGS sequence"/>
</dbReference>
<gene>
    <name evidence="1" type="ORF">DERYTH_LOCUS24217</name>
</gene>
<evidence type="ECO:0000313" key="1">
    <source>
        <dbReference type="EMBL" id="CAG8805078.1"/>
    </source>
</evidence>